<evidence type="ECO:0000256" key="5">
    <source>
        <dbReference type="ARBA" id="ARBA00022729"/>
    </source>
</evidence>
<keyword evidence="3" id="KW-1134">Transmembrane beta strand</keyword>
<evidence type="ECO:0000256" key="1">
    <source>
        <dbReference type="ARBA" id="ARBA00004571"/>
    </source>
</evidence>
<keyword evidence="5 8" id="KW-0732">Signal</keyword>
<comment type="subcellular location">
    <subcellularLocation>
        <location evidence="1">Cell outer membrane</location>
        <topology evidence="1">Multi-pass membrane protein</topology>
    </subcellularLocation>
</comment>
<feature type="signal peptide" evidence="8">
    <location>
        <begin position="1"/>
        <end position="25"/>
    </location>
</feature>
<evidence type="ECO:0000313" key="10">
    <source>
        <dbReference type="Proteomes" id="UP000252707"/>
    </source>
</evidence>
<dbReference type="PANTHER" id="PTHR35093:SF8">
    <property type="entry name" value="OUTER MEMBRANE PROTEIN NMB0088-RELATED"/>
    <property type="match status" value="1"/>
</dbReference>
<organism evidence="9 10">
    <name type="scientific">Thioalbus denitrificans</name>
    <dbReference type="NCBI Taxonomy" id="547122"/>
    <lineage>
        <taxon>Bacteria</taxon>
        <taxon>Pseudomonadati</taxon>
        <taxon>Pseudomonadota</taxon>
        <taxon>Gammaproteobacteria</taxon>
        <taxon>Chromatiales</taxon>
        <taxon>Ectothiorhodospiraceae</taxon>
        <taxon>Thioalbus</taxon>
    </lineage>
</organism>
<accession>A0A369CF75</accession>
<evidence type="ECO:0000256" key="6">
    <source>
        <dbReference type="ARBA" id="ARBA00023136"/>
    </source>
</evidence>
<evidence type="ECO:0000256" key="7">
    <source>
        <dbReference type="ARBA" id="ARBA00023237"/>
    </source>
</evidence>
<gene>
    <name evidence="9" type="ORF">DFQ59_103304</name>
</gene>
<comment type="caution">
    <text evidence="9">The sequence shown here is derived from an EMBL/GenBank/DDBJ whole genome shotgun (WGS) entry which is preliminary data.</text>
</comment>
<evidence type="ECO:0000256" key="2">
    <source>
        <dbReference type="ARBA" id="ARBA00008163"/>
    </source>
</evidence>
<comment type="similarity">
    <text evidence="2">Belongs to the OmpP1/FadL family.</text>
</comment>
<reference evidence="9 10" key="1">
    <citation type="submission" date="2018-07" db="EMBL/GenBank/DDBJ databases">
        <title>Genomic Encyclopedia of Type Strains, Phase IV (KMG-IV): sequencing the most valuable type-strain genomes for metagenomic binning, comparative biology and taxonomic classification.</title>
        <authorList>
            <person name="Goeker M."/>
        </authorList>
    </citation>
    <scope>NUCLEOTIDE SEQUENCE [LARGE SCALE GENOMIC DNA]</scope>
    <source>
        <strain evidence="9 10">DSM 26407</strain>
    </source>
</reference>
<dbReference type="GO" id="GO:0015483">
    <property type="term" value="F:long-chain fatty acid transporting porin activity"/>
    <property type="evidence" value="ECO:0007669"/>
    <property type="project" value="TreeGrafter"/>
</dbReference>
<proteinExistence type="inferred from homology"/>
<dbReference type="AlphaFoldDB" id="A0A369CF75"/>
<dbReference type="PANTHER" id="PTHR35093">
    <property type="entry name" value="OUTER MEMBRANE PROTEIN NMB0088-RELATED"/>
    <property type="match status" value="1"/>
</dbReference>
<dbReference type="SUPFAM" id="SSF56935">
    <property type="entry name" value="Porins"/>
    <property type="match status" value="1"/>
</dbReference>
<feature type="chain" id="PRO_5016588899" evidence="8">
    <location>
        <begin position="26"/>
        <end position="485"/>
    </location>
</feature>
<dbReference type="InterPro" id="IPR005017">
    <property type="entry name" value="OMPP1/FadL/TodX"/>
</dbReference>
<evidence type="ECO:0000313" key="9">
    <source>
        <dbReference type="EMBL" id="RCX31336.1"/>
    </source>
</evidence>
<sequence length="485" mass="51512">MQEKRLFPVAATLAAVLAAPTQALATNGMNMEAYGARAGGMGGAAYAYDAGNSAVMNNPATLSLPGGDLDRLGLGLTVLGPDVASRYDAAGARSESDGTAYYMPSVSYMRKRGGITYGAAVLAQGGMGTEYGRADDPADLFYGGLSMMNNPTQLSGQEIRSEVGVGRLMLPVAVEVGERLGLAAQLDLVWAGMDLQMDLSGAQFADLVNPMSHQLGEASGTMVDGFNAMIGGGMIQDVHWARFDFSNHSHFTGEAVGIGYGAKLGLVYRVNDSLTVGASYHSKTRISDLEAGDATLSFRADFDTGGGTATQTIPVSGEVTVKDFQWPETYGLGAAWRVNGRLMLAADVTRINWSGAMSDFRMVFTADDTPANGDFAGTRLDSTLYQDWDDQYVFAFGGQYRVTPALTVRLGMNVATNPIPGAYLNPLFPAIVERHYTAGFGYAFNDHSQLGMAVAYAPEVTQTNDAGVASDHGQLTWRVNYVHRF</sequence>
<dbReference type="Pfam" id="PF03349">
    <property type="entry name" value="Toluene_X"/>
    <property type="match status" value="1"/>
</dbReference>
<dbReference type="OrthoDB" id="19849at2"/>
<dbReference type="Proteomes" id="UP000252707">
    <property type="component" value="Unassembled WGS sequence"/>
</dbReference>
<keyword evidence="4" id="KW-0812">Transmembrane</keyword>
<dbReference type="Gene3D" id="2.40.160.60">
    <property type="entry name" value="Outer membrane protein transport protein (OMPP1/FadL/TodX)"/>
    <property type="match status" value="1"/>
</dbReference>
<evidence type="ECO:0000256" key="8">
    <source>
        <dbReference type="SAM" id="SignalP"/>
    </source>
</evidence>
<name>A0A369CF75_9GAMM</name>
<dbReference type="RefSeq" id="WP_114279502.1">
    <property type="nucleotide sequence ID" value="NZ_QPJY01000003.1"/>
</dbReference>
<keyword evidence="6" id="KW-0472">Membrane</keyword>
<evidence type="ECO:0000256" key="4">
    <source>
        <dbReference type="ARBA" id="ARBA00022692"/>
    </source>
</evidence>
<protein>
    <submittedName>
        <fullName evidence="9">Long-chain fatty acid transport protein</fullName>
    </submittedName>
</protein>
<keyword evidence="7" id="KW-0998">Cell outer membrane</keyword>
<dbReference type="EMBL" id="QPJY01000003">
    <property type="protein sequence ID" value="RCX31336.1"/>
    <property type="molecule type" value="Genomic_DNA"/>
</dbReference>
<dbReference type="GO" id="GO:0009279">
    <property type="term" value="C:cell outer membrane"/>
    <property type="evidence" value="ECO:0007669"/>
    <property type="project" value="UniProtKB-SubCell"/>
</dbReference>
<keyword evidence="10" id="KW-1185">Reference proteome</keyword>
<evidence type="ECO:0000256" key="3">
    <source>
        <dbReference type="ARBA" id="ARBA00022452"/>
    </source>
</evidence>